<gene>
    <name evidence="3" type="ORF">GCM10009827_051570</name>
</gene>
<dbReference type="Pfam" id="PF13531">
    <property type="entry name" value="SBP_bac_11"/>
    <property type="match status" value="1"/>
</dbReference>
<name>A0ABN2AVC4_9ACTN</name>
<comment type="caution">
    <text evidence="3">The sequence shown here is derived from an EMBL/GenBank/DDBJ whole genome shotgun (WGS) entry which is preliminary data.</text>
</comment>
<dbReference type="InterPro" id="IPR036465">
    <property type="entry name" value="vWFA_dom_sf"/>
</dbReference>
<keyword evidence="4" id="KW-1185">Reference proteome</keyword>
<protein>
    <submittedName>
        <fullName evidence="3">Substrate-binding and VWA domain-containing protein</fullName>
    </submittedName>
</protein>
<keyword evidence="1" id="KW-0472">Membrane</keyword>
<dbReference type="InterPro" id="IPR002035">
    <property type="entry name" value="VWF_A"/>
</dbReference>
<dbReference type="Gene3D" id="3.40.50.410">
    <property type="entry name" value="von Willebrand factor, type A domain"/>
    <property type="match status" value="1"/>
</dbReference>
<evidence type="ECO:0000256" key="1">
    <source>
        <dbReference type="SAM" id="Phobius"/>
    </source>
</evidence>
<keyword evidence="1" id="KW-0812">Transmembrane</keyword>
<sequence length="643" mass="66184">MTDNGDDDRRAARPLVSVLVVISGGLGISLQQLSTGTPESTGRWVMLIAGAFIGGAASILATGLFERLLTWFGFGWTFLRTRTRLRTVVAGGVACVLAVAAGLVIPVVYEALHRRLYGCPQPAAVRVMTSVEQLGAALRLADAYETATAEHHHGCPTADLYVYGAGPTEARAAVASGWLNDALQRIGPRADVWLPDSALDVTAAVAASARFGVTVPVAEQRGIGSSPVVLATPPDSSPALEGDLSWRQLWAETGRLGLDVVRPDPAVSTAGVLGTAALYTSLGATPATARGVERRLEAALDRGGYPLGTGADLLCHGGTGRAPVAVVATEQAVVRYNQGLACPAGGRPERPLVVRYPNDTISEDHPFVRLAWDGVAATTAAAAAGFGAWLGGEDGHRALIRAGLRPPGLSPVGDPLTEQFGAHAGAVFDRRPPSASTIGDVLRLYDAAHRPGRVLLALDASGSMLTAVDRAGTTRFQLASRGVTGALDLMSGRDEFGLRVFPADARGGGFRDLLPIGPAAGRAQSAAAAMASVRPAGGTPLLRTVADGVRDVATDPGERIASLVVLTDGNDTTALTPSEVDTQVRGKGVRVFVVAIGEASCGTLALRDVIAHTGGGCYDARPDTLDDVLVALFGLLWGGDAGA</sequence>
<dbReference type="EMBL" id="BAAAQD010000010">
    <property type="protein sequence ID" value="GAA1528099.1"/>
    <property type="molecule type" value="Genomic_DNA"/>
</dbReference>
<dbReference type="Proteomes" id="UP001501470">
    <property type="component" value="Unassembled WGS sequence"/>
</dbReference>
<organism evidence="3 4">
    <name type="scientific">Dactylosporangium maewongense</name>
    <dbReference type="NCBI Taxonomy" id="634393"/>
    <lineage>
        <taxon>Bacteria</taxon>
        <taxon>Bacillati</taxon>
        <taxon>Actinomycetota</taxon>
        <taxon>Actinomycetes</taxon>
        <taxon>Micromonosporales</taxon>
        <taxon>Micromonosporaceae</taxon>
        <taxon>Dactylosporangium</taxon>
    </lineage>
</organism>
<proteinExistence type="predicted"/>
<evidence type="ECO:0000313" key="4">
    <source>
        <dbReference type="Proteomes" id="UP001501470"/>
    </source>
</evidence>
<feature type="transmembrane region" description="Helical" evidence="1">
    <location>
        <begin position="12"/>
        <end position="32"/>
    </location>
</feature>
<dbReference type="SUPFAM" id="SSF53850">
    <property type="entry name" value="Periplasmic binding protein-like II"/>
    <property type="match status" value="1"/>
</dbReference>
<accession>A0ABN2AVC4</accession>
<dbReference type="SUPFAM" id="SSF53300">
    <property type="entry name" value="vWA-like"/>
    <property type="match status" value="1"/>
</dbReference>
<feature type="transmembrane region" description="Helical" evidence="1">
    <location>
        <begin position="85"/>
        <end position="109"/>
    </location>
</feature>
<dbReference type="PROSITE" id="PS50234">
    <property type="entry name" value="VWFA"/>
    <property type="match status" value="1"/>
</dbReference>
<keyword evidence="1" id="KW-1133">Transmembrane helix</keyword>
<evidence type="ECO:0000259" key="2">
    <source>
        <dbReference type="PROSITE" id="PS50234"/>
    </source>
</evidence>
<reference evidence="3 4" key="1">
    <citation type="journal article" date="2019" name="Int. J. Syst. Evol. Microbiol.">
        <title>The Global Catalogue of Microorganisms (GCM) 10K type strain sequencing project: providing services to taxonomists for standard genome sequencing and annotation.</title>
        <authorList>
            <consortium name="The Broad Institute Genomics Platform"/>
            <consortium name="The Broad Institute Genome Sequencing Center for Infectious Disease"/>
            <person name="Wu L."/>
            <person name="Ma J."/>
        </authorList>
    </citation>
    <scope>NUCLEOTIDE SEQUENCE [LARGE SCALE GENOMIC DNA]</scope>
    <source>
        <strain evidence="3 4">JCM 15933</strain>
    </source>
</reference>
<dbReference type="SMART" id="SM00327">
    <property type="entry name" value="VWA"/>
    <property type="match status" value="1"/>
</dbReference>
<feature type="domain" description="VWFA" evidence="2">
    <location>
        <begin position="453"/>
        <end position="636"/>
    </location>
</feature>
<evidence type="ECO:0000313" key="3">
    <source>
        <dbReference type="EMBL" id="GAA1528099.1"/>
    </source>
</evidence>
<feature type="transmembrane region" description="Helical" evidence="1">
    <location>
        <begin position="44"/>
        <end position="65"/>
    </location>
</feature>
<dbReference type="RefSeq" id="WP_344504660.1">
    <property type="nucleotide sequence ID" value="NZ_BAAAQD010000010.1"/>
</dbReference>